<reference evidence="1" key="1">
    <citation type="journal article" date="2007" name="PLoS ONE">
        <title>The first genome sequence of an elite grapevine cultivar (Pinot noir Vitis vinifera L.): coping with a highly heterozygous genome.</title>
        <authorList>
            <person name="Velasco R."/>
            <person name="Zharkikh A."/>
            <person name="Troggio M."/>
            <person name="Cartwright D.A."/>
            <person name="Cestaro A."/>
            <person name="Pruss D."/>
            <person name="Pindo M."/>
            <person name="FitzGerald L.M."/>
            <person name="Vezzulli S."/>
            <person name="Reid J."/>
            <person name="Malacarne G."/>
            <person name="Iliev D."/>
            <person name="Coppola G."/>
            <person name="Wardell B."/>
            <person name="Micheletti D."/>
            <person name="Macalma T."/>
            <person name="Facci M."/>
            <person name="Mitchell J.T."/>
            <person name="Perazzolli M."/>
            <person name="Eldredge G."/>
            <person name="Gatto P."/>
            <person name="Oyzerski R."/>
            <person name="Moretto M."/>
            <person name="Gutin N."/>
            <person name="Stefanini M."/>
            <person name="Chen Y."/>
            <person name="Segala C."/>
            <person name="Davenport C."/>
            <person name="Dematte L."/>
            <person name="Mraz A."/>
            <person name="Battilana J."/>
            <person name="Stormo K."/>
            <person name="Costa F."/>
            <person name="Tao Q."/>
            <person name="Si-Ammour A."/>
            <person name="Harkins T."/>
            <person name="Lackey A."/>
            <person name="Perbost C."/>
            <person name="Taillon B."/>
            <person name="Stella A."/>
            <person name="Solovyev V."/>
            <person name="Fawcett J.A."/>
            <person name="Sterck L."/>
            <person name="Vandepoele K."/>
            <person name="Grando S.M."/>
            <person name="Toppo S."/>
            <person name="Moser C."/>
            <person name="Lanchbury J."/>
            <person name="Bogden R."/>
            <person name="Skolnick M."/>
            <person name="Sgaramella V."/>
            <person name="Bhatnagar S.K."/>
            <person name="Fontana P."/>
            <person name="Gutin A."/>
            <person name="Van de Peer Y."/>
            <person name="Salamini F."/>
            <person name="Viola R."/>
        </authorList>
    </citation>
    <scope>NUCLEOTIDE SEQUENCE</scope>
</reference>
<protein>
    <submittedName>
        <fullName evidence="1">Uncharacterized protein</fullName>
    </submittedName>
</protein>
<dbReference type="EMBL" id="AM440985">
    <property type="protein sequence ID" value="CAN78492.1"/>
    <property type="molecule type" value="Genomic_DNA"/>
</dbReference>
<dbReference type="AlphaFoldDB" id="A5AZ71"/>
<sequence>MPQSMVQRLRVHHHGVCIATHENKVELFQRKPLLTSTAPAFGRELPMGHAPPTPTHVNPFYFSQKTVKFCFQTRRGRTSTAFVRKLVMWQSKGEIQWMGGTPARVYVGAGTCLKKLRWREAVSGG</sequence>
<gene>
    <name evidence="1" type="ORF">VITISV_004935</name>
</gene>
<evidence type="ECO:0000313" key="1">
    <source>
        <dbReference type="EMBL" id="CAN78492.1"/>
    </source>
</evidence>
<accession>A5AZ71</accession>
<organism evidence="1">
    <name type="scientific">Vitis vinifera</name>
    <name type="common">Grape</name>
    <dbReference type="NCBI Taxonomy" id="29760"/>
    <lineage>
        <taxon>Eukaryota</taxon>
        <taxon>Viridiplantae</taxon>
        <taxon>Streptophyta</taxon>
        <taxon>Embryophyta</taxon>
        <taxon>Tracheophyta</taxon>
        <taxon>Spermatophyta</taxon>
        <taxon>Magnoliopsida</taxon>
        <taxon>eudicotyledons</taxon>
        <taxon>Gunneridae</taxon>
        <taxon>Pentapetalae</taxon>
        <taxon>rosids</taxon>
        <taxon>Vitales</taxon>
        <taxon>Vitaceae</taxon>
        <taxon>Viteae</taxon>
        <taxon>Vitis</taxon>
    </lineage>
</organism>
<proteinExistence type="predicted"/>
<name>A5AZ71_VITVI</name>